<dbReference type="InterPro" id="IPR018060">
    <property type="entry name" value="HTH_AraC"/>
</dbReference>
<dbReference type="CDD" id="cd02208">
    <property type="entry name" value="cupin_RmlC-like"/>
    <property type="match status" value="1"/>
</dbReference>
<name>A0ABY5VE75_9FIRM</name>
<dbReference type="PROSITE" id="PS01124">
    <property type="entry name" value="HTH_ARAC_FAMILY_2"/>
    <property type="match status" value="1"/>
</dbReference>
<evidence type="ECO:0000256" key="1">
    <source>
        <dbReference type="ARBA" id="ARBA00023015"/>
    </source>
</evidence>
<dbReference type="SMART" id="SM00342">
    <property type="entry name" value="HTH_ARAC"/>
    <property type="match status" value="1"/>
</dbReference>
<dbReference type="SUPFAM" id="SSF51215">
    <property type="entry name" value="Regulatory protein AraC"/>
    <property type="match status" value="1"/>
</dbReference>
<protein>
    <submittedName>
        <fullName evidence="5">AraC family transcriptional regulator</fullName>
    </submittedName>
</protein>
<proteinExistence type="predicted"/>
<keyword evidence="3" id="KW-0804">Transcription</keyword>
<dbReference type="Pfam" id="PF12833">
    <property type="entry name" value="HTH_18"/>
    <property type="match status" value="1"/>
</dbReference>
<dbReference type="InterPro" id="IPR020449">
    <property type="entry name" value="Tscrpt_reg_AraC-type_HTH"/>
</dbReference>
<gene>
    <name evidence="5" type="ORF">NQ502_14415</name>
</gene>
<dbReference type="EMBL" id="CP102290">
    <property type="protein sequence ID" value="UWP58561.1"/>
    <property type="molecule type" value="Genomic_DNA"/>
</dbReference>
<dbReference type="Pfam" id="PF02311">
    <property type="entry name" value="AraC_binding"/>
    <property type="match status" value="1"/>
</dbReference>
<dbReference type="Gene3D" id="1.10.10.60">
    <property type="entry name" value="Homeodomain-like"/>
    <property type="match status" value="2"/>
</dbReference>
<dbReference type="InterPro" id="IPR003313">
    <property type="entry name" value="AraC-bd"/>
</dbReference>
<sequence length="294" mass="33831">MIQCFAKNSFTPSFKDGKMPRLLSASHITIGFSQHSRILHNHKDRLELLFIRTGSGSYVVDDEYYDVKAGNIIICNAGVLHDEVPQYNRELSMLSIAIDNLQLEGLPENHLISADIKPVLKVEKHFVLMDAIFQTIFDSVAFDSEEQQETNQYLTQALLSLLIHAFKQYGQPNTEHSKEDPLLKDIKQYIDENYSEDLTLQKISDQFFISPSYLSHLFKRKLGYSPIHYIVRRRIGEAQSLLIMSQKSITEIASMVGFDNLSHFNVQFKKYVGLSPLSYRKKYTLRDPSDELTD</sequence>
<dbReference type="SUPFAM" id="SSF46689">
    <property type="entry name" value="Homeodomain-like"/>
    <property type="match status" value="2"/>
</dbReference>
<evidence type="ECO:0000313" key="6">
    <source>
        <dbReference type="Proteomes" id="UP001060164"/>
    </source>
</evidence>
<dbReference type="Proteomes" id="UP001060164">
    <property type="component" value="Chromosome"/>
</dbReference>
<evidence type="ECO:0000256" key="2">
    <source>
        <dbReference type="ARBA" id="ARBA00023125"/>
    </source>
</evidence>
<dbReference type="Gene3D" id="2.60.120.10">
    <property type="entry name" value="Jelly Rolls"/>
    <property type="match status" value="1"/>
</dbReference>
<accession>A0ABY5VE75</accession>
<organism evidence="5 6">
    <name type="scientific">Ruminococcus gauvreauii</name>
    <dbReference type="NCBI Taxonomy" id="438033"/>
    <lineage>
        <taxon>Bacteria</taxon>
        <taxon>Bacillati</taxon>
        <taxon>Bacillota</taxon>
        <taxon>Clostridia</taxon>
        <taxon>Eubacteriales</taxon>
        <taxon>Oscillospiraceae</taxon>
        <taxon>Ruminococcus</taxon>
    </lineage>
</organism>
<dbReference type="InterPro" id="IPR018062">
    <property type="entry name" value="HTH_AraC-typ_CS"/>
</dbReference>
<dbReference type="PROSITE" id="PS00041">
    <property type="entry name" value="HTH_ARAC_FAMILY_1"/>
    <property type="match status" value="1"/>
</dbReference>
<dbReference type="RefSeq" id="WP_028530232.1">
    <property type="nucleotide sequence ID" value="NZ_CABLBR010000050.1"/>
</dbReference>
<keyword evidence="6" id="KW-1185">Reference proteome</keyword>
<keyword evidence="2" id="KW-0238">DNA-binding</keyword>
<dbReference type="InterPro" id="IPR037923">
    <property type="entry name" value="HTH-like"/>
</dbReference>
<keyword evidence="1" id="KW-0805">Transcription regulation</keyword>
<evidence type="ECO:0000313" key="5">
    <source>
        <dbReference type="EMBL" id="UWP58561.1"/>
    </source>
</evidence>
<evidence type="ECO:0000256" key="3">
    <source>
        <dbReference type="ARBA" id="ARBA00023163"/>
    </source>
</evidence>
<feature type="domain" description="HTH araC/xylS-type" evidence="4">
    <location>
        <begin position="184"/>
        <end position="282"/>
    </location>
</feature>
<dbReference type="InterPro" id="IPR014710">
    <property type="entry name" value="RmlC-like_jellyroll"/>
</dbReference>
<reference evidence="5" key="1">
    <citation type="journal article" date="2022" name="Cell">
        <title>Design, construction, and in vivo augmentation of a complex gut microbiome.</title>
        <authorList>
            <person name="Cheng A.G."/>
            <person name="Ho P.Y."/>
            <person name="Aranda-Diaz A."/>
            <person name="Jain S."/>
            <person name="Yu F.B."/>
            <person name="Meng X."/>
            <person name="Wang M."/>
            <person name="Iakiviak M."/>
            <person name="Nagashima K."/>
            <person name="Zhao A."/>
            <person name="Murugkar P."/>
            <person name="Patil A."/>
            <person name="Atabakhsh K."/>
            <person name="Weakley A."/>
            <person name="Yan J."/>
            <person name="Brumbaugh A.R."/>
            <person name="Higginbottom S."/>
            <person name="Dimas A."/>
            <person name="Shiver A.L."/>
            <person name="Deutschbauer A."/>
            <person name="Neff N."/>
            <person name="Sonnenburg J.L."/>
            <person name="Huang K.C."/>
            <person name="Fischbach M.A."/>
        </authorList>
    </citation>
    <scope>NUCLEOTIDE SEQUENCE</scope>
    <source>
        <strain evidence="5">DSM 19829</strain>
    </source>
</reference>
<evidence type="ECO:0000259" key="4">
    <source>
        <dbReference type="PROSITE" id="PS01124"/>
    </source>
</evidence>
<dbReference type="PANTHER" id="PTHR43280">
    <property type="entry name" value="ARAC-FAMILY TRANSCRIPTIONAL REGULATOR"/>
    <property type="match status" value="1"/>
</dbReference>
<dbReference type="PANTHER" id="PTHR43280:SF28">
    <property type="entry name" value="HTH-TYPE TRANSCRIPTIONAL ACTIVATOR RHAS"/>
    <property type="match status" value="1"/>
</dbReference>
<dbReference type="PRINTS" id="PR00032">
    <property type="entry name" value="HTHARAC"/>
</dbReference>
<dbReference type="InterPro" id="IPR009057">
    <property type="entry name" value="Homeodomain-like_sf"/>
</dbReference>